<dbReference type="PROSITE" id="PS00893">
    <property type="entry name" value="NUDIX_BOX"/>
    <property type="match status" value="1"/>
</dbReference>
<dbReference type="PROSITE" id="PS51462">
    <property type="entry name" value="NUDIX"/>
    <property type="match status" value="1"/>
</dbReference>
<evidence type="ECO:0000256" key="1">
    <source>
        <dbReference type="ARBA" id="ARBA00022801"/>
    </source>
</evidence>
<reference evidence="4" key="1">
    <citation type="journal article" date="2019" name="Int. J. Syst. Evol. Microbiol.">
        <title>The Global Catalogue of Microorganisms (GCM) 10K type strain sequencing project: providing services to taxonomists for standard genome sequencing and annotation.</title>
        <authorList>
            <consortium name="The Broad Institute Genomics Platform"/>
            <consortium name="The Broad Institute Genome Sequencing Center for Infectious Disease"/>
            <person name="Wu L."/>
            <person name="Ma J."/>
        </authorList>
    </citation>
    <scope>NUCLEOTIDE SEQUENCE [LARGE SCALE GENOMIC DNA]</scope>
    <source>
        <strain evidence="4">JCM 30331</strain>
    </source>
</reference>
<keyword evidence="4" id="KW-1185">Reference proteome</keyword>
<dbReference type="InterPro" id="IPR015797">
    <property type="entry name" value="NUDIX_hydrolase-like_dom_sf"/>
</dbReference>
<gene>
    <name evidence="3" type="ORF">GCM10008955_01710</name>
</gene>
<evidence type="ECO:0000313" key="3">
    <source>
        <dbReference type="EMBL" id="GGK12127.1"/>
    </source>
</evidence>
<organism evidence="3 4">
    <name type="scientific">Deinococcus malanensis</name>
    <dbReference type="NCBI Taxonomy" id="1706855"/>
    <lineage>
        <taxon>Bacteria</taxon>
        <taxon>Thermotogati</taxon>
        <taxon>Deinococcota</taxon>
        <taxon>Deinococci</taxon>
        <taxon>Deinococcales</taxon>
        <taxon>Deinococcaceae</taxon>
        <taxon>Deinococcus</taxon>
    </lineage>
</organism>
<dbReference type="InterPro" id="IPR000086">
    <property type="entry name" value="NUDIX_hydrolase_dom"/>
</dbReference>
<protein>
    <recommendedName>
        <fullName evidence="2">Nudix hydrolase domain-containing protein</fullName>
    </recommendedName>
</protein>
<dbReference type="SUPFAM" id="SSF55811">
    <property type="entry name" value="Nudix"/>
    <property type="match status" value="1"/>
</dbReference>
<dbReference type="Gene3D" id="3.90.79.10">
    <property type="entry name" value="Nucleoside Triphosphate Pyrophosphohydrolase"/>
    <property type="match status" value="1"/>
</dbReference>
<accession>A0ABQ2ELG8</accession>
<evidence type="ECO:0000259" key="2">
    <source>
        <dbReference type="PROSITE" id="PS51462"/>
    </source>
</evidence>
<comment type="caution">
    <text evidence="3">The sequence shown here is derived from an EMBL/GenBank/DDBJ whole genome shotgun (WGS) entry which is preliminary data.</text>
</comment>
<dbReference type="Proteomes" id="UP000647587">
    <property type="component" value="Unassembled WGS sequence"/>
</dbReference>
<dbReference type="InterPro" id="IPR020084">
    <property type="entry name" value="NUDIX_hydrolase_CS"/>
</dbReference>
<dbReference type="Pfam" id="PF00293">
    <property type="entry name" value="NUDIX"/>
    <property type="match status" value="1"/>
</dbReference>
<proteinExistence type="predicted"/>
<sequence>MTQTVEQTGYALPFQEARAAAQGRGLRERVLVYVTRRHDELLVFEHTAEYPDAGVQVPAGGVDPDETPDHTARRETHEEVGLNLDAPVHMASWLWTRAEKSQVWHYYWLRAPLDTPSRWAHHVSGGDDDQGMTFLCRFAPLDHPELIPGYGYEAALPQLRLLLKENAHDRHD</sequence>
<dbReference type="CDD" id="cd04663">
    <property type="entry name" value="NUDIX_Hydrolase"/>
    <property type="match status" value="1"/>
</dbReference>
<evidence type="ECO:0000313" key="4">
    <source>
        <dbReference type="Proteomes" id="UP000647587"/>
    </source>
</evidence>
<dbReference type="EMBL" id="BMPP01000001">
    <property type="protein sequence ID" value="GGK12127.1"/>
    <property type="molecule type" value="Genomic_DNA"/>
</dbReference>
<dbReference type="RefSeq" id="WP_189003630.1">
    <property type="nucleotide sequence ID" value="NZ_BMPP01000001.1"/>
</dbReference>
<feature type="domain" description="Nudix hydrolase" evidence="2">
    <location>
        <begin position="25"/>
        <end position="160"/>
    </location>
</feature>
<keyword evidence="1" id="KW-0378">Hydrolase</keyword>
<name>A0ABQ2ELG8_9DEIO</name>